<evidence type="ECO:0000256" key="1">
    <source>
        <dbReference type="SAM" id="MobiDB-lite"/>
    </source>
</evidence>
<keyword evidence="3" id="KW-1185">Reference proteome</keyword>
<dbReference type="InterPro" id="IPR005312">
    <property type="entry name" value="DUF1759"/>
</dbReference>
<dbReference type="GO" id="GO:0003676">
    <property type="term" value="F:nucleic acid binding"/>
    <property type="evidence" value="ECO:0007669"/>
    <property type="project" value="InterPro"/>
</dbReference>
<comment type="caution">
    <text evidence="2">The sequence shown here is derived from an EMBL/GenBank/DDBJ whole genome shotgun (WGS) entry which is preliminary data.</text>
</comment>
<dbReference type="Pfam" id="PF03564">
    <property type="entry name" value="DUF1759"/>
    <property type="match status" value="1"/>
</dbReference>
<dbReference type="Proteomes" id="UP000076858">
    <property type="component" value="Unassembled WGS sequence"/>
</dbReference>
<dbReference type="InterPro" id="IPR036397">
    <property type="entry name" value="RNaseH_sf"/>
</dbReference>
<evidence type="ECO:0000313" key="3">
    <source>
        <dbReference type="Proteomes" id="UP000076858"/>
    </source>
</evidence>
<sequence length="1454" mass="164625">MQKFLSKKRVDIVYPYYPSFLKEVSLKLNSATPGMYPRRIPISHEASQRINYLNRIKRLGVCHARIKFEEFSPRFTQSVEPEYRPLPYGVTIDSKLSAYEEGFYSIAIKYLPRAETVAITNIQVNADYGRYLDFLRGLLTREPTPREQIHPEIPLPAVLPNPTPREPHYGRTPIARFYGCPGPRRYPGPRNLNQGQSTVPDQSTSVATRNGVVRSFLKNETRRDAEETRQQDGTEETEDITEVDTNFSIRTNGSETIIQEDSEVGETVKGENAAAKVKVLTKRYFEKNSTKLFDPLGFFGPITQQFKLLFQELLQEKIGWDDNVNSQTENRFRAIVEDMKGIKNIQIPRMISTAQTDSSTTPENEVSLPRLELLSVELGSVLAERIVNAIDKVKWEVTLWTDYMAALGWIKGDPGRWKLFVRNRVEAIQRKFKPERWKHCPGKYNPADFASRSCSVKTLTEAFSWWGAETKSKQRMQILAVCNIPDWFDTLVLRVSSYLHVLRTIAWMFRLMKNIPPGKAVETIEGVEIHCFSVCEIATAENFILRTIQQKAIPEIYEALKEGKPNGKLLRDLETLRIIWDEKEQLIRVTGRVGPALKDLLIEPPMLLPFFPANERIIDLLIHYNHVKRKHTGFQSTLTSEVGFGLFVLDNASKTASMPLDRTKKAKPFKIIGIDYFGPTNVLEEVVLIEKDPEGNDVEKTRVGEKKVHACLFICAVTRAVHIELVTDLTMKTFMLTLRRMMARREDCNTIYSDNASTFTCAAKLVLGKMKVSYDQLHTVLVEIEAIVNSRPLTYVFGDAQAYEVLSPQRLLTGRQPGATTESPELPKMSRNELIELDKQRSEHALTWWRLWQESYLSDFKRFHCRKDTSRNITPSPEVSRQSILLIQHDADTHINVTEVGPIKAEQAKGKELSPQLGRIQTARRKRNRLRRLAIPVGRMLRITSCHLTERPLVTIATPGPSASALPKLVMPIIKGDILHWSSFWDVFESEVDSKSYGGATKFNFLISKLKGEAKAALLGLTSSNDNYIKAKDILRERYSQPKKVVTAHYKALINLPVANTTRSSLRAFADQLESHIRGLEALGTASAFYGDLLVCFHIDKLAIDVRRNLTRHQSTADWTLDELRAAIKREIEIMEDTCDLHTPHHPALKQVLFNSSHSPQTTRKKTCAFCSGDHFPTKCTDFKTPEERTGIVKMKKLCSNCPHTGHTNLKDCPSRFRCLHCSQTHHTSIHSDKAASGSHPKTTSSHTGCLQTKTSPKTANSISTDVLPFVFLKTAIANVSSHHASHSAYLLIDDGSQLTFITAQLANILHLHPIRRVLLCLSGFKGFSASSPEPSYYDVVNLWLNGLNGDRIQIQAVVLPTIVEPLEDPYRTALLSLPYLKNIVLAHPPTSNVNFSVDILIGADCFWTIVGDQKDYLLRLISLNGKPNAYIPIHKIGSIKYYRAYIISNALMS</sequence>
<name>A0A164MZ51_9CRUS</name>
<dbReference type="PANTHER" id="PTHR47331">
    <property type="entry name" value="PHD-TYPE DOMAIN-CONTAINING PROTEIN"/>
    <property type="match status" value="1"/>
</dbReference>
<feature type="compositionally biased region" description="Basic and acidic residues" evidence="1">
    <location>
        <begin position="217"/>
        <end position="232"/>
    </location>
</feature>
<proteinExistence type="predicted"/>
<dbReference type="Gene3D" id="3.30.420.10">
    <property type="entry name" value="Ribonuclease H-like superfamily/Ribonuclease H"/>
    <property type="match status" value="1"/>
</dbReference>
<gene>
    <name evidence="2" type="ORF">APZ42_031275</name>
</gene>
<accession>A0A164MZ51</accession>
<organism evidence="2 3">
    <name type="scientific">Daphnia magna</name>
    <dbReference type="NCBI Taxonomy" id="35525"/>
    <lineage>
        <taxon>Eukaryota</taxon>
        <taxon>Metazoa</taxon>
        <taxon>Ecdysozoa</taxon>
        <taxon>Arthropoda</taxon>
        <taxon>Crustacea</taxon>
        <taxon>Branchiopoda</taxon>
        <taxon>Diplostraca</taxon>
        <taxon>Cladocera</taxon>
        <taxon>Anomopoda</taxon>
        <taxon>Daphniidae</taxon>
        <taxon>Daphnia</taxon>
    </lineage>
</organism>
<dbReference type="PANTHER" id="PTHR47331:SF2">
    <property type="match status" value="1"/>
</dbReference>
<dbReference type="OrthoDB" id="8061640at2759"/>
<evidence type="ECO:0000313" key="2">
    <source>
        <dbReference type="EMBL" id="KZS05508.1"/>
    </source>
</evidence>
<dbReference type="Pfam" id="PF05380">
    <property type="entry name" value="Peptidase_A17"/>
    <property type="match status" value="1"/>
</dbReference>
<dbReference type="EMBL" id="LRGB01002914">
    <property type="protein sequence ID" value="KZS05508.1"/>
    <property type="molecule type" value="Genomic_DNA"/>
</dbReference>
<reference evidence="2 3" key="1">
    <citation type="submission" date="2016-03" db="EMBL/GenBank/DDBJ databases">
        <title>EvidentialGene: Evidence-directed Construction of Genes on Genomes.</title>
        <authorList>
            <person name="Gilbert D.G."/>
            <person name="Choi J.-H."/>
            <person name="Mockaitis K."/>
            <person name="Colbourne J."/>
            <person name="Pfrender M."/>
        </authorList>
    </citation>
    <scope>NUCLEOTIDE SEQUENCE [LARGE SCALE GENOMIC DNA]</scope>
    <source>
        <strain evidence="2 3">Xinb3</strain>
        <tissue evidence="2">Complete organism</tissue>
    </source>
</reference>
<feature type="region of interest" description="Disordered" evidence="1">
    <location>
        <begin position="217"/>
        <end position="239"/>
    </location>
</feature>
<dbReference type="InterPro" id="IPR008042">
    <property type="entry name" value="Retrotrans_Pao"/>
</dbReference>
<feature type="compositionally biased region" description="Polar residues" evidence="1">
    <location>
        <begin position="1240"/>
        <end position="1259"/>
    </location>
</feature>
<feature type="region of interest" description="Disordered" evidence="1">
    <location>
        <begin position="1231"/>
        <end position="1259"/>
    </location>
</feature>
<protein>
    <submittedName>
        <fullName evidence="2">Uncharacterized protein</fullName>
    </submittedName>
</protein>